<dbReference type="Proteomes" id="UP000238157">
    <property type="component" value="Unassembled WGS sequence"/>
</dbReference>
<evidence type="ECO:0000259" key="5">
    <source>
        <dbReference type="PROSITE" id="PS01124"/>
    </source>
</evidence>
<feature type="transmembrane region" description="Helical" evidence="4">
    <location>
        <begin position="151"/>
        <end position="169"/>
    </location>
</feature>
<proteinExistence type="predicted"/>
<accession>A0A2T0WAL4</accession>
<feature type="transmembrane region" description="Helical" evidence="4">
    <location>
        <begin position="6"/>
        <end position="24"/>
    </location>
</feature>
<reference evidence="6 7" key="1">
    <citation type="submission" date="2018-03" db="EMBL/GenBank/DDBJ databases">
        <title>Genomic Encyclopedia of Archaeal and Bacterial Type Strains, Phase II (KMG-II): from individual species to whole genera.</title>
        <authorList>
            <person name="Goeker M."/>
        </authorList>
    </citation>
    <scope>NUCLEOTIDE SEQUENCE [LARGE SCALE GENOMIC DNA]</scope>
    <source>
        <strain evidence="6 7">DSM 27929</strain>
    </source>
</reference>
<evidence type="ECO:0000256" key="2">
    <source>
        <dbReference type="ARBA" id="ARBA00023125"/>
    </source>
</evidence>
<organism evidence="6 7">
    <name type="scientific">Mongoliibacter ruber</name>
    <dbReference type="NCBI Taxonomy" id="1750599"/>
    <lineage>
        <taxon>Bacteria</taxon>
        <taxon>Pseudomonadati</taxon>
        <taxon>Bacteroidota</taxon>
        <taxon>Cytophagia</taxon>
        <taxon>Cytophagales</taxon>
        <taxon>Cyclobacteriaceae</taxon>
        <taxon>Mongoliibacter</taxon>
    </lineage>
</organism>
<feature type="transmembrane region" description="Helical" evidence="4">
    <location>
        <begin position="181"/>
        <end position="203"/>
    </location>
</feature>
<sequence length="408" mass="47374">MDYNLYIFASGSFLLLGFSIHMLFTNIGNTYLNKLLASMMLMRGLQMIYFIAVNTEQTLIVSVLFNSLGPFLFVFGAFLYLYVRGFIRDESRLQKKDLIHFMPFLFAFIDSIPWYLLDAATRADFISDMITHRAFFIKNTFVIFPYHTTSLIRNGLLLTYFILVWRIVLRTGIIKNRRNNPVLTNWILFFVVITTLSNLNLLVNSFINIFIGSTASNLFLSNFRVFIQSTILLGFLGYLFYNPKVLYGFVFVSKEYAVPGKLAVIETVDLKQEEELLENQQTEILANSRKQTPTIHEEEIDRLKAQMISIMETEQPFLNPDFSLGDLAYQMSLPQHHCSYILNEYVGKNFREWVNEHRVNFFIEHYPSLINTQTIVSIALASGFKNKNTFYSAFEKVTGQKPSQYFGK</sequence>
<feature type="transmembrane region" description="Helical" evidence="4">
    <location>
        <begin position="36"/>
        <end position="53"/>
    </location>
</feature>
<evidence type="ECO:0000256" key="1">
    <source>
        <dbReference type="ARBA" id="ARBA00023015"/>
    </source>
</evidence>
<dbReference type="PANTHER" id="PTHR43280:SF29">
    <property type="entry name" value="ARAC-FAMILY TRANSCRIPTIONAL REGULATOR"/>
    <property type="match status" value="1"/>
</dbReference>
<feature type="transmembrane region" description="Helical" evidence="4">
    <location>
        <begin position="59"/>
        <end position="83"/>
    </location>
</feature>
<keyword evidence="1" id="KW-0805">Transcription regulation</keyword>
<feature type="domain" description="HTH araC/xylS-type" evidence="5">
    <location>
        <begin position="301"/>
        <end position="408"/>
    </location>
</feature>
<feature type="transmembrane region" description="Helical" evidence="4">
    <location>
        <begin position="223"/>
        <end position="241"/>
    </location>
</feature>
<keyword evidence="2" id="KW-0238">DNA-binding</keyword>
<dbReference type="GO" id="GO:0003700">
    <property type="term" value="F:DNA-binding transcription factor activity"/>
    <property type="evidence" value="ECO:0007669"/>
    <property type="project" value="InterPro"/>
</dbReference>
<dbReference type="EMBL" id="PVTR01000026">
    <property type="protein sequence ID" value="PRY83750.1"/>
    <property type="molecule type" value="Genomic_DNA"/>
</dbReference>
<gene>
    <name evidence="6" type="ORF">CLW00_1266</name>
</gene>
<keyword evidence="4" id="KW-0472">Membrane</keyword>
<dbReference type="RefSeq" id="WP_106135669.1">
    <property type="nucleotide sequence ID" value="NZ_PVTR01000026.1"/>
</dbReference>
<dbReference type="AlphaFoldDB" id="A0A2T0WAL4"/>
<feature type="transmembrane region" description="Helical" evidence="4">
    <location>
        <begin position="98"/>
        <end position="117"/>
    </location>
</feature>
<keyword evidence="4" id="KW-0812">Transmembrane</keyword>
<dbReference type="InterPro" id="IPR009057">
    <property type="entry name" value="Homeodomain-like_sf"/>
</dbReference>
<protein>
    <submittedName>
        <fullName evidence="6">Helix-turn-helix protein</fullName>
    </submittedName>
</protein>
<dbReference type="OrthoDB" id="704028at2"/>
<evidence type="ECO:0000256" key="4">
    <source>
        <dbReference type="SAM" id="Phobius"/>
    </source>
</evidence>
<evidence type="ECO:0000313" key="7">
    <source>
        <dbReference type="Proteomes" id="UP000238157"/>
    </source>
</evidence>
<keyword evidence="7" id="KW-1185">Reference proteome</keyword>
<dbReference type="SMART" id="SM00342">
    <property type="entry name" value="HTH_ARAC"/>
    <property type="match status" value="1"/>
</dbReference>
<dbReference type="GO" id="GO:0043565">
    <property type="term" value="F:sequence-specific DNA binding"/>
    <property type="evidence" value="ECO:0007669"/>
    <property type="project" value="InterPro"/>
</dbReference>
<dbReference type="Gene3D" id="1.10.10.60">
    <property type="entry name" value="Homeodomain-like"/>
    <property type="match status" value="1"/>
</dbReference>
<evidence type="ECO:0000313" key="6">
    <source>
        <dbReference type="EMBL" id="PRY83750.1"/>
    </source>
</evidence>
<keyword evidence="3" id="KW-0804">Transcription</keyword>
<dbReference type="PROSITE" id="PS01124">
    <property type="entry name" value="HTH_ARAC_FAMILY_2"/>
    <property type="match status" value="1"/>
</dbReference>
<dbReference type="SUPFAM" id="SSF46689">
    <property type="entry name" value="Homeodomain-like"/>
    <property type="match status" value="1"/>
</dbReference>
<dbReference type="PANTHER" id="PTHR43280">
    <property type="entry name" value="ARAC-FAMILY TRANSCRIPTIONAL REGULATOR"/>
    <property type="match status" value="1"/>
</dbReference>
<comment type="caution">
    <text evidence="6">The sequence shown here is derived from an EMBL/GenBank/DDBJ whole genome shotgun (WGS) entry which is preliminary data.</text>
</comment>
<name>A0A2T0WAL4_9BACT</name>
<dbReference type="InterPro" id="IPR018060">
    <property type="entry name" value="HTH_AraC"/>
</dbReference>
<dbReference type="Pfam" id="PF12833">
    <property type="entry name" value="HTH_18"/>
    <property type="match status" value="1"/>
</dbReference>
<keyword evidence="4" id="KW-1133">Transmembrane helix</keyword>
<evidence type="ECO:0000256" key="3">
    <source>
        <dbReference type="ARBA" id="ARBA00023163"/>
    </source>
</evidence>